<dbReference type="PANTHER" id="PTHR44688:SF16">
    <property type="entry name" value="DNA-BINDING TRANSCRIPTIONAL ACTIVATOR DEVR_DOSR"/>
    <property type="match status" value="1"/>
</dbReference>
<dbReference type="Gene3D" id="1.10.10.10">
    <property type="entry name" value="Winged helix-like DNA-binding domain superfamily/Winged helix DNA-binding domain"/>
    <property type="match status" value="1"/>
</dbReference>
<dbReference type="InterPro" id="IPR016032">
    <property type="entry name" value="Sig_transdc_resp-reg_C-effctor"/>
</dbReference>
<comment type="caution">
    <text evidence="6">The sequence shown here is derived from an EMBL/GenBank/DDBJ whole genome shotgun (WGS) entry which is preliminary data.</text>
</comment>
<sequence>MALLTLGALAAKGSDYIIVTSEVVYLTSLINLVATLVANIAWSLQISEDLLITNGLVKPGLADKSPAKEKAAEKPSFFNNEDKPVKEKSINKKADATETVSVNPDLLTDMEKLALLEKLTDKERDVFFLAADGKKNGEIATILNSSEASVKVHRSRMTGKLGMKKPEDLKKLISKTVPAQESKEVDQTLPTENDSPDLFTKS</sequence>
<evidence type="ECO:0000313" key="7">
    <source>
        <dbReference type="Proteomes" id="UP000215188"/>
    </source>
</evidence>
<proteinExistence type="predicted"/>
<evidence type="ECO:0000256" key="2">
    <source>
        <dbReference type="ARBA" id="ARBA00023125"/>
    </source>
</evidence>
<gene>
    <name evidence="6" type="ORF">AOC33_05530</name>
</gene>
<keyword evidence="1" id="KW-0805">Transcription regulation</keyword>
<evidence type="ECO:0000256" key="1">
    <source>
        <dbReference type="ARBA" id="ARBA00023015"/>
    </source>
</evidence>
<accession>A0A229FT59</accession>
<feature type="region of interest" description="Disordered" evidence="4">
    <location>
        <begin position="154"/>
        <end position="202"/>
    </location>
</feature>
<feature type="domain" description="HTH luxR-type" evidence="5">
    <location>
        <begin position="112"/>
        <end position="176"/>
    </location>
</feature>
<dbReference type="InterPro" id="IPR000792">
    <property type="entry name" value="Tscrpt_reg_LuxR_C"/>
</dbReference>
<dbReference type="PRINTS" id="PR00038">
    <property type="entry name" value="HTHLUXR"/>
</dbReference>
<dbReference type="GO" id="GO:0003677">
    <property type="term" value="F:DNA binding"/>
    <property type="evidence" value="ECO:0007669"/>
    <property type="project" value="UniProtKB-KW"/>
</dbReference>
<dbReference type="EMBL" id="NJGG01000002">
    <property type="protein sequence ID" value="OXL15197.1"/>
    <property type="molecule type" value="Genomic_DNA"/>
</dbReference>
<dbReference type="PANTHER" id="PTHR44688">
    <property type="entry name" value="DNA-BINDING TRANSCRIPTIONAL ACTIVATOR DEVR_DOSR"/>
    <property type="match status" value="1"/>
</dbReference>
<evidence type="ECO:0000256" key="3">
    <source>
        <dbReference type="ARBA" id="ARBA00023163"/>
    </source>
</evidence>
<keyword evidence="3" id="KW-0804">Transcription</keyword>
<dbReference type="GO" id="GO:0006355">
    <property type="term" value="P:regulation of DNA-templated transcription"/>
    <property type="evidence" value="ECO:0007669"/>
    <property type="project" value="InterPro"/>
</dbReference>
<protein>
    <recommendedName>
        <fullName evidence="5">HTH luxR-type domain-containing protein</fullName>
    </recommendedName>
</protein>
<dbReference type="InterPro" id="IPR036388">
    <property type="entry name" value="WH-like_DNA-bd_sf"/>
</dbReference>
<keyword evidence="2" id="KW-0238">DNA-binding</keyword>
<name>A0A229FT59_9BURK</name>
<evidence type="ECO:0000259" key="5">
    <source>
        <dbReference type="PROSITE" id="PS50043"/>
    </source>
</evidence>
<evidence type="ECO:0000256" key="4">
    <source>
        <dbReference type="SAM" id="MobiDB-lite"/>
    </source>
</evidence>
<dbReference type="Pfam" id="PF00196">
    <property type="entry name" value="GerE"/>
    <property type="match status" value="1"/>
</dbReference>
<dbReference type="CDD" id="cd06170">
    <property type="entry name" value="LuxR_C_like"/>
    <property type="match status" value="1"/>
</dbReference>
<evidence type="ECO:0000313" key="6">
    <source>
        <dbReference type="EMBL" id="OXL15197.1"/>
    </source>
</evidence>
<dbReference type="Proteomes" id="UP000215188">
    <property type="component" value="Unassembled WGS sequence"/>
</dbReference>
<organism evidence="6 7">
    <name type="scientific">Polynucleobacter cosmopolitanus</name>
    <dbReference type="NCBI Taxonomy" id="351345"/>
    <lineage>
        <taxon>Bacteria</taxon>
        <taxon>Pseudomonadati</taxon>
        <taxon>Pseudomonadota</taxon>
        <taxon>Betaproteobacteria</taxon>
        <taxon>Burkholderiales</taxon>
        <taxon>Burkholderiaceae</taxon>
        <taxon>Polynucleobacter</taxon>
    </lineage>
</organism>
<dbReference type="SMART" id="SM00421">
    <property type="entry name" value="HTH_LUXR"/>
    <property type="match status" value="1"/>
</dbReference>
<keyword evidence="7" id="KW-1185">Reference proteome</keyword>
<dbReference type="AlphaFoldDB" id="A0A229FT59"/>
<reference evidence="6 7" key="1">
    <citation type="submission" date="2017-06" db="EMBL/GenBank/DDBJ databases">
        <title>Reclassification of a Polynucleobacter cosmopolitanus strain isolated from tropical Lake Victoria as Polynucleobacter victoriensis comb. nov.</title>
        <authorList>
            <person name="Hahn M.W."/>
        </authorList>
    </citation>
    <scope>NUCLEOTIDE SEQUENCE [LARGE SCALE GENOMIC DNA]</scope>
    <source>
        <strain evidence="6 7">MWH-MoIso2</strain>
    </source>
</reference>
<dbReference type="OrthoDB" id="9774661at2"/>
<dbReference type="PROSITE" id="PS50043">
    <property type="entry name" value="HTH_LUXR_2"/>
    <property type="match status" value="1"/>
</dbReference>
<dbReference type="SUPFAM" id="SSF46894">
    <property type="entry name" value="C-terminal effector domain of the bipartite response regulators"/>
    <property type="match status" value="1"/>
</dbReference>